<accession>A0AAF0Q9B5</accession>
<feature type="domain" description="Chromo" evidence="2">
    <location>
        <begin position="85"/>
        <end position="130"/>
    </location>
</feature>
<gene>
    <name evidence="4" type="ORF">MTR67_012167</name>
</gene>
<dbReference type="SUPFAM" id="SSF54160">
    <property type="entry name" value="Chromo domain-like"/>
    <property type="match status" value="1"/>
</dbReference>
<evidence type="ECO:0000313" key="5">
    <source>
        <dbReference type="Proteomes" id="UP001234989"/>
    </source>
</evidence>
<proteinExistence type="predicted"/>
<feature type="region of interest" description="Disordered" evidence="1">
    <location>
        <begin position="144"/>
        <end position="163"/>
    </location>
</feature>
<dbReference type="InterPro" id="IPR016197">
    <property type="entry name" value="Chromo-like_dom_sf"/>
</dbReference>
<feature type="domain" description="Tf2-1-like SH3-like" evidence="3">
    <location>
        <begin position="31"/>
        <end position="81"/>
    </location>
</feature>
<dbReference type="InterPro" id="IPR056924">
    <property type="entry name" value="SH3_Tf2-1"/>
</dbReference>
<reference evidence="4" key="1">
    <citation type="submission" date="2023-08" db="EMBL/GenBank/DDBJ databases">
        <title>A de novo genome assembly of Solanum verrucosum Schlechtendal, a Mexican diploid species geographically isolated from the other diploid A-genome species in potato relatives.</title>
        <authorList>
            <person name="Hosaka K."/>
        </authorList>
    </citation>
    <scope>NUCLEOTIDE SEQUENCE</scope>
    <source>
        <tissue evidence="4">Young leaves</tissue>
    </source>
</reference>
<dbReference type="AlphaFoldDB" id="A0AAF0Q9B5"/>
<feature type="region of interest" description="Disordered" evidence="1">
    <location>
        <begin position="172"/>
        <end position="217"/>
    </location>
</feature>
<feature type="compositionally biased region" description="Basic and acidic residues" evidence="1">
    <location>
        <begin position="188"/>
        <end position="217"/>
    </location>
</feature>
<dbReference type="Proteomes" id="UP001234989">
    <property type="component" value="Chromosome 3"/>
</dbReference>
<dbReference type="Pfam" id="PF24626">
    <property type="entry name" value="SH3_Tf2-1"/>
    <property type="match status" value="1"/>
</dbReference>
<evidence type="ECO:0000256" key="1">
    <source>
        <dbReference type="SAM" id="MobiDB-lite"/>
    </source>
</evidence>
<dbReference type="PANTHER" id="PTHR46148">
    <property type="entry name" value="CHROMO DOMAIN-CONTAINING PROTEIN"/>
    <property type="match status" value="1"/>
</dbReference>
<dbReference type="InterPro" id="IPR023780">
    <property type="entry name" value="Chromo_domain"/>
</dbReference>
<dbReference type="Pfam" id="PF00385">
    <property type="entry name" value="Chromo"/>
    <property type="match status" value="1"/>
</dbReference>
<evidence type="ECO:0000259" key="3">
    <source>
        <dbReference type="Pfam" id="PF24626"/>
    </source>
</evidence>
<evidence type="ECO:0000259" key="2">
    <source>
        <dbReference type="Pfam" id="PF00385"/>
    </source>
</evidence>
<keyword evidence="5" id="KW-1185">Reference proteome</keyword>
<name>A0AAF0Q9B5_SOLVR</name>
<sequence length="217" mass="24962">MKFIQEKLLTAQSRQKEYADRKVGDLEFMEGEQVLLKVSPMKGVMHFGKRGKLSLRYIGPFEVLKHVGEVAYELALPPGLSEEPVAILDREVRKLRSKEIASIKVQWKNRSVEESTWESEADMHERYPHFLSIQGKEIICKRKKKEKSGEKHIPAAPLPGKNNTQQVYHRLQLALSSSQSPAHQISRKGYDERDHKKGYDELESSHKKGYDEPLKAV</sequence>
<evidence type="ECO:0000313" key="4">
    <source>
        <dbReference type="EMBL" id="WMV18782.1"/>
    </source>
</evidence>
<dbReference type="EMBL" id="CP133614">
    <property type="protein sequence ID" value="WMV18782.1"/>
    <property type="molecule type" value="Genomic_DNA"/>
</dbReference>
<protein>
    <submittedName>
        <fullName evidence="4">Uncharacterized protein</fullName>
    </submittedName>
</protein>
<dbReference type="PANTHER" id="PTHR46148:SF60">
    <property type="entry name" value="CHROMO DOMAIN-CONTAINING PROTEIN"/>
    <property type="match status" value="1"/>
</dbReference>
<organism evidence="4 5">
    <name type="scientific">Solanum verrucosum</name>
    <dbReference type="NCBI Taxonomy" id="315347"/>
    <lineage>
        <taxon>Eukaryota</taxon>
        <taxon>Viridiplantae</taxon>
        <taxon>Streptophyta</taxon>
        <taxon>Embryophyta</taxon>
        <taxon>Tracheophyta</taxon>
        <taxon>Spermatophyta</taxon>
        <taxon>Magnoliopsida</taxon>
        <taxon>eudicotyledons</taxon>
        <taxon>Gunneridae</taxon>
        <taxon>Pentapetalae</taxon>
        <taxon>asterids</taxon>
        <taxon>lamiids</taxon>
        <taxon>Solanales</taxon>
        <taxon>Solanaceae</taxon>
        <taxon>Solanoideae</taxon>
        <taxon>Solaneae</taxon>
        <taxon>Solanum</taxon>
    </lineage>
</organism>